<dbReference type="InterPro" id="IPR036895">
    <property type="entry name" value="Uracil-DNA_glycosylase-like_sf"/>
</dbReference>
<name>E7GFW8_9FIRM</name>
<reference evidence="1 2" key="1">
    <citation type="submission" date="2010-12" db="EMBL/GenBank/DDBJ databases">
        <title>The Genome Sequence of Coprobacillus sp. strain 29_1.</title>
        <authorList>
            <consortium name="The Broad Institute Genome Sequencing Platform"/>
            <person name="Earl A."/>
            <person name="Ward D."/>
            <person name="Feldgarden M."/>
            <person name="Gevers D."/>
            <person name="Daigneault M."/>
            <person name="Sibley C.D."/>
            <person name="White A."/>
            <person name="Strauss J."/>
            <person name="Allen-Vercoe E."/>
            <person name="Young S.K."/>
            <person name="Zeng Q."/>
            <person name="Gargeya S."/>
            <person name="Fitzgerald M."/>
            <person name="Haas B."/>
            <person name="Abouelleil A."/>
            <person name="Alvarado L."/>
            <person name="Arachchi H.M."/>
            <person name="Berlin A."/>
            <person name="Brown A."/>
            <person name="Chapman S.B."/>
            <person name="Chen Z."/>
            <person name="Dunbar C."/>
            <person name="Freedman E."/>
            <person name="Gearin G."/>
            <person name="Gellesch M."/>
            <person name="Goldberg J."/>
            <person name="Griggs A."/>
            <person name="Gujja S."/>
            <person name="Heilman E."/>
            <person name="Heiman D."/>
            <person name="Howarth C."/>
            <person name="Larson L."/>
            <person name="Lui A."/>
            <person name="MacDonald P.J.P."/>
            <person name="Mehta T."/>
            <person name="Montmayeur A."/>
            <person name="Murphy C."/>
            <person name="Neiman D."/>
            <person name="Pearson M."/>
            <person name="Priest M."/>
            <person name="Roberts A."/>
            <person name="Saif S."/>
            <person name="Shea T."/>
            <person name="Shenoy N."/>
            <person name="Sisk P."/>
            <person name="Stolte C."/>
            <person name="Sykes S."/>
            <person name="White J."/>
            <person name="Yandava C."/>
            <person name="Nusbaum C."/>
            <person name="Birren B."/>
        </authorList>
    </citation>
    <scope>NUCLEOTIDE SEQUENCE [LARGE SCALE GENOMIC DNA]</scope>
    <source>
        <strain evidence="1 2">29_1</strain>
    </source>
</reference>
<dbReference type="eggNOG" id="COG1573">
    <property type="taxonomic scope" value="Bacteria"/>
</dbReference>
<dbReference type="AlphaFoldDB" id="E7GFW8"/>
<dbReference type="RefSeq" id="WP_008790743.1">
    <property type="nucleotide sequence ID" value="NZ_AKCB01000001.1"/>
</dbReference>
<evidence type="ECO:0000313" key="1">
    <source>
        <dbReference type="EMBL" id="EFW03014.1"/>
    </source>
</evidence>
<accession>E7GFW8</accession>
<protein>
    <recommendedName>
        <fullName evidence="3">Uracil-DNA glycosylase-like domain-containing protein</fullName>
    </recommendedName>
</protein>
<dbReference type="Proteomes" id="UP000003157">
    <property type="component" value="Unassembled WGS sequence"/>
</dbReference>
<evidence type="ECO:0008006" key="3">
    <source>
        <dbReference type="Google" id="ProtNLM"/>
    </source>
</evidence>
<dbReference type="OrthoDB" id="1648625at2"/>
<keyword evidence="2" id="KW-1185">Reference proteome</keyword>
<dbReference type="STRING" id="100884.GCA_000269565_02746"/>
<sequence length="197" mass="22747">MNIKKELEKINDTSKHFQFNDIDVDPLSIKAIMINEVVPADPYQDFYGQYDADYLKTTIPLFQKAGYNVSSIKDILDLGVYITNAVKIPKTEYTIPREVIEANLLFLEKEIALFPNVRVIMLMGDVSKKAFNMITKKITKKNVIPAMSTYKLRDSEFYFNDVRIIPSYIMTGANILIEKSKFQMASEDIQTMMKIIY</sequence>
<dbReference type="EMBL" id="ADKX01000052">
    <property type="protein sequence ID" value="EFW03014.1"/>
    <property type="molecule type" value="Genomic_DNA"/>
</dbReference>
<dbReference type="GeneID" id="78230553"/>
<dbReference type="SUPFAM" id="SSF52141">
    <property type="entry name" value="Uracil-DNA glycosylase-like"/>
    <property type="match status" value="1"/>
</dbReference>
<gene>
    <name evidence="1" type="ORF">HMPREF9488_03661</name>
</gene>
<evidence type="ECO:0000313" key="2">
    <source>
        <dbReference type="Proteomes" id="UP000003157"/>
    </source>
</evidence>
<dbReference type="Gene3D" id="3.40.470.10">
    <property type="entry name" value="Uracil-DNA glycosylase-like domain"/>
    <property type="match status" value="1"/>
</dbReference>
<organism evidence="1 2">
    <name type="scientific">Coprobacillus cateniformis</name>
    <dbReference type="NCBI Taxonomy" id="100884"/>
    <lineage>
        <taxon>Bacteria</taxon>
        <taxon>Bacillati</taxon>
        <taxon>Bacillota</taxon>
        <taxon>Erysipelotrichia</taxon>
        <taxon>Erysipelotrichales</taxon>
        <taxon>Coprobacillaceae</taxon>
        <taxon>Coprobacillus</taxon>
    </lineage>
</organism>
<comment type="caution">
    <text evidence="1">The sequence shown here is derived from an EMBL/GenBank/DDBJ whole genome shotgun (WGS) entry which is preliminary data.</text>
</comment>
<proteinExistence type="predicted"/>
<dbReference type="HOGENOM" id="CLU_116736_0_0_9"/>